<proteinExistence type="predicted"/>
<dbReference type="InterPro" id="IPR017938">
    <property type="entry name" value="Riboflavin_synthase-like_b-brl"/>
</dbReference>
<dbReference type="EC" id="1.14.13.208" evidence="14"/>
<feature type="domain" description="4Fe-4S ferredoxin-type" evidence="11">
    <location>
        <begin position="6"/>
        <end position="35"/>
    </location>
</feature>
<feature type="binding site" evidence="10">
    <location>
        <position position="198"/>
    </location>
    <ligand>
        <name>NADP(+)</name>
        <dbReference type="ChEBI" id="CHEBI:58349"/>
    </ligand>
</feature>
<dbReference type="GO" id="GO:0051536">
    <property type="term" value="F:iron-sulfur cluster binding"/>
    <property type="evidence" value="ECO:0007669"/>
    <property type="project" value="UniProtKB-KW"/>
</dbReference>
<dbReference type="NCBIfam" id="TIGR03224">
    <property type="entry name" value="benzo_boxA"/>
    <property type="match status" value="1"/>
</dbReference>
<feature type="domain" description="FAD-binding FR-type" evidence="12">
    <location>
        <begin position="136"/>
        <end position="250"/>
    </location>
</feature>
<dbReference type="RefSeq" id="WP_057820713.1">
    <property type="nucleotide sequence ID" value="NZ_CP031598.1"/>
</dbReference>
<dbReference type="PANTHER" id="PTHR43314">
    <property type="match status" value="1"/>
</dbReference>
<dbReference type="PIRSF" id="PIRSF000361">
    <property type="entry name" value="Frd-NADP+_RD"/>
    <property type="match status" value="1"/>
</dbReference>
<accession>A0A0T5P2V0</accession>
<dbReference type="Proteomes" id="UP000325785">
    <property type="component" value="Chromosome"/>
</dbReference>
<feature type="binding site" evidence="10">
    <location>
        <position position="218"/>
    </location>
    <ligand>
        <name>NADP(+)</name>
        <dbReference type="ChEBI" id="CHEBI:58349"/>
    </ligand>
</feature>
<reference evidence="14 16" key="2">
    <citation type="submission" date="2018-08" db="EMBL/GenBank/DDBJ databases">
        <title>Genetic Globetrotter - A new plasmid hitch-hiking vast phylogenetic and geographic distances.</title>
        <authorList>
            <person name="Vollmers J."/>
            <person name="Petersen J."/>
        </authorList>
    </citation>
    <scope>NUCLEOTIDE SEQUENCE [LARGE SCALE GENOMIC DNA]</scope>
    <source>
        <strain evidence="14 16">DSM 26383</strain>
    </source>
</reference>
<dbReference type="InterPro" id="IPR017927">
    <property type="entry name" value="FAD-bd_FR_type"/>
</dbReference>
<feature type="domain" description="4Fe-4S ferredoxin-type" evidence="11">
    <location>
        <begin position="37"/>
        <end position="64"/>
    </location>
</feature>
<evidence type="ECO:0000256" key="6">
    <source>
        <dbReference type="ARBA" id="ARBA00023002"/>
    </source>
</evidence>
<evidence type="ECO:0000256" key="8">
    <source>
        <dbReference type="ARBA" id="ARBA00023014"/>
    </source>
</evidence>
<evidence type="ECO:0000259" key="12">
    <source>
        <dbReference type="PROSITE" id="PS51384"/>
    </source>
</evidence>
<dbReference type="InterPro" id="IPR017896">
    <property type="entry name" value="4Fe4S_Fe-S-bd"/>
</dbReference>
<evidence type="ECO:0000256" key="7">
    <source>
        <dbReference type="ARBA" id="ARBA00023004"/>
    </source>
</evidence>
<dbReference type="InterPro" id="IPR017900">
    <property type="entry name" value="4Fe4S_Fe_S_CS"/>
</dbReference>
<reference evidence="13 15" key="1">
    <citation type="submission" date="2015-04" db="EMBL/GenBank/DDBJ databases">
        <title>The draft genome sequence of Roseovarius indicus B108T.</title>
        <authorList>
            <person name="Li G."/>
            <person name="Lai Q."/>
            <person name="Shao Z."/>
            <person name="Yan P."/>
        </authorList>
    </citation>
    <scope>NUCLEOTIDE SEQUENCE [LARGE SCALE GENOMIC DNA]</scope>
    <source>
        <strain evidence="13 15">B108</strain>
    </source>
</reference>
<dbReference type="EMBL" id="LAXI01000025">
    <property type="protein sequence ID" value="KRS15199.1"/>
    <property type="molecule type" value="Genomic_DNA"/>
</dbReference>
<evidence type="ECO:0000313" key="16">
    <source>
        <dbReference type="Proteomes" id="UP000325785"/>
    </source>
</evidence>
<comment type="cofactor">
    <cofactor evidence="1">
        <name>FAD</name>
        <dbReference type="ChEBI" id="CHEBI:57692"/>
    </cofactor>
</comment>
<evidence type="ECO:0000256" key="3">
    <source>
        <dbReference type="ARBA" id="ARBA00022723"/>
    </source>
</evidence>
<keyword evidence="2 9" id="KW-0285">Flavoprotein</keyword>
<dbReference type="PROSITE" id="PS00198">
    <property type="entry name" value="4FE4S_FER_1"/>
    <property type="match status" value="1"/>
</dbReference>
<dbReference type="InterPro" id="IPR001709">
    <property type="entry name" value="Flavoprot_Pyr_Nucl_cyt_Rdtase"/>
</dbReference>
<dbReference type="Pfam" id="PF00970">
    <property type="entry name" value="FAD_binding_6"/>
    <property type="match status" value="1"/>
</dbReference>
<keyword evidence="8" id="KW-0411">Iron-sulfur</keyword>
<dbReference type="PRINTS" id="PR00371">
    <property type="entry name" value="FPNCR"/>
</dbReference>
<dbReference type="PIRSF" id="PIRSF501177">
    <property type="entry name" value="BoxA"/>
    <property type="match status" value="1"/>
</dbReference>
<evidence type="ECO:0000313" key="15">
    <source>
        <dbReference type="Proteomes" id="UP000051401"/>
    </source>
</evidence>
<keyword evidence="5 9" id="KW-0521">NADP</keyword>
<gene>
    <name evidence="14" type="primary">boxA</name>
    <name evidence="14" type="ORF">RIdsm_00628</name>
    <name evidence="13" type="ORF">XM52_24925</name>
</gene>
<dbReference type="EMBL" id="CP031598">
    <property type="protein sequence ID" value="QEW24844.1"/>
    <property type="molecule type" value="Genomic_DNA"/>
</dbReference>
<evidence type="ECO:0000313" key="13">
    <source>
        <dbReference type="EMBL" id="KRS15199.1"/>
    </source>
</evidence>
<dbReference type="Proteomes" id="UP000051401">
    <property type="component" value="Unassembled WGS sequence"/>
</dbReference>
<dbReference type="PROSITE" id="PS51379">
    <property type="entry name" value="4FE4S_FER_2"/>
    <property type="match status" value="2"/>
</dbReference>
<feature type="binding site" evidence="10">
    <location>
        <begin position="357"/>
        <end position="358"/>
    </location>
    <ligand>
        <name>NADP(+)</name>
        <dbReference type="ChEBI" id="CHEBI:58349"/>
    </ligand>
</feature>
<dbReference type="PROSITE" id="PS51384">
    <property type="entry name" value="FAD_FR"/>
    <property type="match status" value="1"/>
</dbReference>
<dbReference type="AlphaFoldDB" id="A0A0T5P2V0"/>
<dbReference type="Pfam" id="PF00175">
    <property type="entry name" value="NAD_binding_1"/>
    <property type="match status" value="1"/>
</dbReference>
<evidence type="ECO:0000256" key="9">
    <source>
        <dbReference type="PIRNR" id="PIRNR000361"/>
    </source>
</evidence>
<name>A0A0T5P2V0_9RHOB</name>
<keyword evidence="6 9" id="KW-0560">Oxidoreductase</keyword>
<keyword evidence="7" id="KW-0408">Iron</keyword>
<keyword evidence="4 9" id="KW-0274">FAD</keyword>
<keyword evidence="15" id="KW-1185">Reference proteome</keyword>
<dbReference type="GO" id="GO:0046872">
    <property type="term" value="F:metal ion binding"/>
    <property type="evidence" value="ECO:0007669"/>
    <property type="project" value="UniProtKB-KW"/>
</dbReference>
<organism evidence="13 15">
    <name type="scientific">Roseovarius indicus</name>
    <dbReference type="NCBI Taxonomy" id="540747"/>
    <lineage>
        <taxon>Bacteria</taxon>
        <taxon>Pseudomonadati</taxon>
        <taxon>Pseudomonadota</taxon>
        <taxon>Alphaproteobacteria</taxon>
        <taxon>Rhodobacterales</taxon>
        <taxon>Roseobacteraceae</taxon>
        <taxon>Roseovarius</taxon>
    </lineage>
</organism>
<dbReference type="Pfam" id="PF13237">
    <property type="entry name" value="Fer4_10"/>
    <property type="match status" value="1"/>
</dbReference>
<evidence type="ECO:0000259" key="11">
    <source>
        <dbReference type="PROSITE" id="PS51379"/>
    </source>
</evidence>
<evidence type="ECO:0000313" key="14">
    <source>
        <dbReference type="EMBL" id="QEW24844.1"/>
    </source>
</evidence>
<dbReference type="Gene3D" id="3.30.70.20">
    <property type="match status" value="1"/>
</dbReference>
<dbReference type="STRING" id="540747.SAMN04488031_11158"/>
<dbReference type="SUPFAM" id="SSF52343">
    <property type="entry name" value="Ferredoxin reductase-like, C-terminal NADP-linked domain"/>
    <property type="match status" value="1"/>
</dbReference>
<dbReference type="InterPro" id="IPR008333">
    <property type="entry name" value="Cbr1-like_FAD-bd_dom"/>
</dbReference>
<evidence type="ECO:0000256" key="10">
    <source>
        <dbReference type="PIRSR" id="PIRSR000361-1"/>
    </source>
</evidence>
<dbReference type="SUPFAM" id="SSF63380">
    <property type="entry name" value="Riboflavin synthase domain-like"/>
    <property type="match status" value="1"/>
</dbReference>
<feature type="binding site" evidence="10">
    <location>
        <position position="265"/>
    </location>
    <ligand>
        <name>NADP(+)</name>
        <dbReference type="ChEBI" id="CHEBI:58349"/>
    </ligand>
</feature>
<protein>
    <submittedName>
        <fullName evidence="13 14">Benzoyl-CoA oxygenase</fullName>
        <ecNumber evidence="14">1.14.13.208</ecNumber>
    </submittedName>
</protein>
<evidence type="ECO:0000256" key="2">
    <source>
        <dbReference type="ARBA" id="ARBA00022630"/>
    </source>
</evidence>
<dbReference type="SUPFAM" id="SSF54862">
    <property type="entry name" value="4Fe-4S ferredoxins"/>
    <property type="match status" value="1"/>
</dbReference>
<feature type="binding site" evidence="10">
    <location>
        <position position="396"/>
    </location>
    <ligand>
        <name>NADP(+)</name>
        <dbReference type="ChEBI" id="CHEBI:58349"/>
    </ligand>
</feature>
<evidence type="ECO:0000256" key="1">
    <source>
        <dbReference type="ARBA" id="ARBA00001974"/>
    </source>
</evidence>
<dbReference type="OrthoDB" id="9816402at2"/>
<dbReference type="InterPro" id="IPR001433">
    <property type="entry name" value="OxRdtase_FAD/NAD-bd"/>
</dbReference>
<sequence length="398" mass="43962">MTQPIKQHLIDPEICIRCYTCEMTCPIEAITHDDNNVVVDPDKCDYCMACIPVCPTGSIDEWRVVKEPYSLDEQFSWEELPEQEEIEAAGAGTGGDIEALDDAMAALLAEAHKGAGGKSKAPASAAKPTVNLYNLANPVEATVQGNYQLTHDESGSDVRHIILNFEGKPFPVLEGQSIGIIAPGEDAEGKPHLPRLYSVSSPRDGERPNYNNVSLTVKREEHGVCSNYVCDLKTGDKVKVTGPFGATFLLPDDPEARLLLVCTGTGSAPMRAFTMRRQRAVGEKSGGMTMFFGARTPESLPYFGPLRKVPDTLLQKHLVFSRLPDKPLEYVQDRMAREEEVVADLLQDPKTHIYICGLRGMEEGVEHAFANIAESIGQPWHDLRDTMRDEGRYHVETY</sequence>
<dbReference type="Gene3D" id="3.40.50.80">
    <property type="entry name" value="Nucleotide-binding domain of ferredoxin-NADP reductase (FNR) module"/>
    <property type="match status" value="1"/>
</dbReference>
<keyword evidence="3" id="KW-0479">Metal-binding</keyword>
<evidence type="ECO:0000256" key="4">
    <source>
        <dbReference type="ARBA" id="ARBA00022827"/>
    </source>
</evidence>
<dbReference type="InterPro" id="IPR015701">
    <property type="entry name" value="FNR"/>
</dbReference>
<dbReference type="PATRIC" id="fig|540747.5.peg.3340"/>
<feature type="binding site" evidence="10">
    <location>
        <begin position="321"/>
        <end position="322"/>
    </location>
    <ligand>
        <name>NADP(+)</name>
        <dbReference type="ChEBI" id="CHEBI:58349"/>
    </ligand>
</feature>
<dbReference type="KEGG" id="rid:RIdsm_00628"/>
<evidence type="ECO:0000256" key="5">
    <source>
        <dbReference type="ARBA" id="ARBA00022857"/>
    </source>
</evidence>
<dbReference type="Gene3D" id="2.40.30.10">
    <property type="entry name" value="Translation factors"/>
    <property type="match status" value="1"/>
</dbReference>
<dbReference type="InterPro" id="IPR017634">
    <property type="entry name" value="Benzoyl_CoA_Oase_BoxA"/>
</dbReference>
<dbReference type="InterPro" id="IPR039261">
    <property type="entry name" value="FNR_nucleotide-bd"/>
</dbReference>
<dbReference type="GO" id="GO:0016491">
    <property type="term" value="F:oxidoreductase activity"/>
    <property type="evidence" value="ECO:0007669"/>
    <property type="project" value="UniProtKB-KW"/>
</dbReference>